<evidence type="ECO:0000313" key="3">
    <source>
        <dbReference type="EMBL" id="ETS75322.1"/>
    </source>
</evidence>
<evidence type="ECO:0000313" key="4">
    <source>
        <dbReference type="Proteomes" id="UP000030651"/>
    </source>
</evidence>
<dbReference type="GeneID" id="19277279"/>
<protein>
    <recommendedName>
        <fullName evidence="5">Apple domain-containing protein</fullName>
    </recommendedName>
</protein>
<organism evidence="3 4">
    <name type="scientific">Pestalotiopsis fici (strain W106-1 / CGMCC3.15140)</name>
    <dbReference type="NCBI Taxonomy" id="1229662"/>
    <lineage>
        <taxon>Eukaryota</taxon>
        <taxon>Fungi</taxon>
        <taxon>Dikarya</taxon>
        <taxon>Ascomycota</taxon>
        <taxon>Pezizomycotina</taxon>
        <taxon>Sordariomycetes</taxon>
        <taxon>Xylariomycetidae</taxon>
        <taxon>Amphisphaeriales</taxon>
        <taxon>Sporocadaceae</taxon>
        <taxon>Pestalotiopsis</taxon>
    </lineage>
</organism>
<dbReference type="eggNOG" id="ENOG502SU9K">
    <property type="taxonomic scope" value="Eukaryota"/>
</dbReference>
<dbReference type="AlphaFoldDB" id="W3WQB2"/>
<feature type="region of interest" description="Disordered" evidence="1">
    <location>
        <begin position="124"/>
        <end position="143"/>
    </location>
</feature>
<keyword evidence="2" id="KW-0472">Membrane</keyword>
<proteinExistence type="predicted"/>
<dbReference type="STRING" id="1229662.W3WQB2"/>
<accession>W3WQB2</accession>
<dbReference type="RefSeq" id="XP_007839038.1">
    <property type="nucleotide sequence ID" value="XM_007840847.1"/>
</dbReference>
<sequence length="285" mass="30416">MAHEYDTSYSYSTLQVVPGTEPQIAPDRSLPQAIPASPEPEEYHTADKYTYVHEYDQTSATAIAAPTSAAAAATPTKKRQICGWGVSPKIFWALIYGAVILVLAGVGGGIGAAMSNHNSSERAAADSAGTATTGSAATSTRKATTPAQTAVTYGSRTLWRDCPAANMTVYTPSDTDQQFRKLCSNLFIGITGQAVNDPYESLNDCIDACAAFNQDNESAIKSGKKNPCSSVCWRNTWNTDYPGQCFGFTMVNTTDGQFNVSTKSKDHECDSAAWINIDVWNATVG</sequence>
<gene>
    <name evidence="3" type="ORF">PFICI_12266</name>
</gene>
<dbReference type="HOGENOM" id="CLU_070390_0_0_1"/>
<dbReference type="InParanoid" id="W3WQB2"/>
<evidence type="ECO:0008006" key="5">
    <source>
        <dbReference type="Google" id="ProtNLM"/>
    </source>
</evidence>
<feature type="compositionally biased region" description="Low complexity" evidence="1">
    <location>
        <begin position="125"/>
        <end position="143"/>
    </location>
</feature>
<evidence type="ECO:0000256" key="1">
    <source>
        <dbReference type="SAM" id="MobiDB-lite"/>
    </source>
</evidence>
<dbReference type="OrthoDB" id="5424430at2759"/>
<dbReference type="EMBL" id="KI912118">
    <property type="protein sequence ID" value="ETS75322.1"/>
    <property type="molecule type" value="Genomic_DNA"/>
</dbReference>
<evidence type="ECO:0000256" key="2">
    <source>
        <dbReference type="SAM" id="Phobius"/>
    </source>
</evidence>
<dbReference type="OMA" id="CDSAAWI"/>
<keyword evidence="2" id="KW-0812">Transmembrane</keyword>
<dbReference type="Proteomes" id="UP000030651">
    <property type="component" value="Unassembled WGS sequence"/>
</dbReference>
<keyword evidence="4" id="KW-1185">Reference proteome</keyword>
<keyword evidence="2" id="KW-1133">Transmembrane helix</keyword>
<name>W3WQB2_PESFW</name>
<feature type="transmembrane region" description="Helical" evidence="2">
    <location>
        <begin position="90"/>
        <end position="113"/>
    </location>
</feature>
<reference evidence="4" key="1">
    <citation type="journal article" date="2015" name="BMC Genomics">
        <title>Genomic and transcriptomic analysis of the endophytic fungus Pestalotiopsis fici reveals its lifestyle and high potential for synthesis of natural products.</title>
        <authorList>
            <person name="Wang X."/>
            <person name="Zhang X."/>
            <person name="Liu L."/>
            <person name="Xiang M."/>
            <person name="Wang W."/>
            <person name="Sun X."/>
            <person name="Che Y."/>
            <person name="Guo L."/>
            <person name="Liu G."/>
            <person name="Guo L."/>
            <person name="Wang C."/>
            <person name="Yin W.B."/>
            <person name="Stadler M."/>
            <person name="Zhang X."/>
            <person name="Liu X."/>
        </authorList>
    </citation>
    <scope>NUCLEOTIDE SEQUENCE [LARGE SCALE GENOMIC DNA]</scope>
    <source>
        <strain evidence="4">W106-1 / CGMCC3.15140</strain>
    </source>
</reference>
<dbReference type="KEGG" id="pfy:PFICI_12266"/>